<keyword evidence="2" id="KW-1185">Reference proteome</keyword>
<reference evidence="1" key="1">
    <citation type="submission" date="2019-03" db="EMBL/GenBank/DDBJ databases">
        <title>Afifella sp. nov., isolated from activated sludge.</title>
        <authorList>
            <person name="Li Q."/>
            <person name="Liu Y."/>
        </authorList>
    </citation>
    <scope>NUCLEOTIDE SEQUENCE</scope>
    <source>
        <strain evidence="1">L72</strain>
    </source>
</reference>
<proteinExistence type="predicted"/>
<dbReference type="AlphaFoldDB" id="A0A964TA76"/>
<dbReference type="EMBL" id="SPKJ01000129">
    <property type="protein sequence ID" value="MYZ50157.1"/>
    <property type="molecule type" value="Genomic_DNA"/>
</dbReference>
<gene>
    <name evidence="1" type="ORF">E4O86_20840</name>
</gene>
<dbReference type="GO" id="GO:0110001">
    <property type="term" value="C:toxin-antitoxin complex"/>
    <property type="evidence" value="ECO:0007669"/>
    <property type="project" value="InterPro"/>
</dbReference>
<accession>A0A964TA76</accession>
<dbReference type="Proteomes" id="UP000773614">
    <property type="component" value="Unassembled WGS sequence"/>
</dbReference>
<dbReference type="OrthoDB" id="9799912at2"/>
<dbReference type="RefSeq" id="WP_161142485.1">
    <property type="nucleotide sequence ID" value="NZ_SPKJ01000129.1"/>
</dbReference>
<evidence type="ECO:0000313" key="1">
    <source>
        <dbReference type="EMBL" id="MYZ50157.1"/>
    </source>
</evidence>
<comment type="caution">
    <text evidence="1">The sequence shown here is derived from an EMBL/GenBank/DDBJ whole genome shotgun (WGS) entry which is preliminary data.</text>
</comment>
<dbReference type="GO" id="GO:0003723">
    <property type="term" value="F:RNA binding"/>
    <property type="evidence" value="ECO:0007669"/>
    <property type="project" value="InterPro"/>
</dbReference>
<dbReference type="InterPro" id="IPR018669">
    <property type="entry name" value="Toxin_HigB"/>
</dbReference>
<sequence>MRIIARRTLREFVQSLAGQKDQRAVKAALDAWFDEVSKADWTSSADVRRHYATASIVNAERIVFNIKGNDYRLVVAVDFEKGIVWIKWIGSHKAYDRIDVTEVKHGG</sequence>
<evidence type="ECO:0000313" key="2">
    <source>
        <dbReference type="Proteomes" id="UP000773614"/>
    </source>
</evidence>
<organism evidence="1 2">
    <name type="scientific">Propylenella binzhouense</name>
    <dbReference type="NCBI Taxonomy" id="2555902"/>
    <lineage>
        <taxon>Bacteria</taxon>
        <taxon>Pseudomonadati</taxon>
        <taxon>Pseudomonadota</taxon>
        <taxon>Alphaproteobacteria</taxon>
        <taxon>Hyphomicrobiales</taxon>
        <taxon>Propylenellaceae</taxon>
        <taxon>Propylenella</taxon>
    </lineage>
</organism>
<name>A0A964TA76_9HYPH</name>
<protein>
    <submittedName>
        <fullName evidence="1">Type II toxin-antitoxin system HigB family toxin</fullName>
    </submittedName>
</protein>
<dbReference type="GO" id="GO:0004519">
    <property type="term" value="F:endonuclease activity"/>
    <property type="evidence" value="ECO:0007669"/>
    <property type="project" value="InterPro"/>
</dbReference>
<dbReference type="Pfam" id="PF09907">
    <property type="entry name" value="HigB_toxin"/>
    <property type="match status" value="1"/>
</dbReference>